<evidence type="ECO:0000313" key="4">
    <source>
        <dbReference type="Proteomes" id="UP001164472"/>
    </source>
</evidence>
<sequence>MLENKKQYSLPALGLAASLLCSSVAYAELSSIDDDGLSVISGQAGVYLSGEISINENGGPIQNAYFGDCSDTKKCGARLAIQTKQNGGWFVLDDFKGGFSFQGLTLRVRDINSGFGGDGALFNREVLEIGLPDQIKVDKLQYTYATSSTARPTDAGFQQTDLYTVEIDGNVTLQGNLLVFPTGNN</sequence>
<feature type="chain" id="PRO_5039095966" description="DUF6160 domain-containing protein" evidence="1">
    <location>
        <begin position="28"/>
        <end position="185"/>
    </location>
</feature>
<dbReference type="Proteomes" id="UP001164472">
    <property type="component" value="Chromosome"/>
</dbReference>
<dbReference type="KEGG" id="asem:NNL22_01905"/>
<feature type="signal peptide" evidence="1">
    <location>
        <begin position="1"/>
        <end position="27"/>
    </location>
</feature>
<reference evidence="3" key="1">
    <citation type="submission" date="2022-07" db="EMBL/GenBank/DDBJ databases">
        <title>Alkalimarinus sp. nov., isolated from gut of a Alitta virens.</title>
        <authorList>
            <person name="Yang A.I."/>
            <person name="Shin N.-R."/>
        </authorList>
    </citation>
    <scope>NUCLEOTIDE SEQUENCE</scope>
    <source>
        <strain evidence="3">FA028</strain>
    </source>
</reference>
<feature type="domain" description="DUF6160" evidence="2">
    <location>
        <begin position="15"/>
        <end position="54"/>
    </location>
</feature>
<keyword evidence="1" id="KW-0732">Signal</keyword>
<evidence type="ECO:0000259" key="2">
    <source>
        <dbReference type="Pfam" id="PF19657"/>
    </source>
</evidence>
<evidence type="ECO:0000256" key="1">
    <source>
        <dbReference type="SAM" id="SignalP"/>
    </source>
</evidence>
<accession>A0A9E8KPH8</accession>
<dbReference type="RefSeq" id="WP_251812765.1">
    <property type="nucleotide sequence ID" value="NZ_CP101527.1"/>
</dbReference>
<dbReference type="InterPro" id="IPR046158">
    <property type="entry name" value="DUF6160"/>
</dbReference>
<keyword evidence="4" id="KW-1185">Reference proteome</keyword>
<dbReference type="Pfam" id="PF19657">
    <property type="entry name" value="DUF6160"/>
    <property type="match status" value="1"/>
</dbReference>
<organism evidence="3 4">
    <name type="scientific">Alkalimarinus sediminis</name>
    <dbReference type="NCBI Taxonomy" id="1632866"/>
    <lineage>
        <taxon>Bacteria</taxon>
        <taxon>Pseudomonadati</taxon>
        <taxon>Pseudomonadota</taxon>
        <taxon>Gammaproteobacteria</taxon>
        <taxon>Alteromonadales</taxon>
        <taxon>Alteromonadaceae</taxon>
        <taxon>Alkalimarinus</taxon>
    </lineage>
</organism>
<protein>
    <recommendedName>
        <fullName evidence="2">DUF6160 domain-containing protein</fullName>
    </recommendedName>
</protein>
<evidence type="ECO:0000313" key="3">
    <source>
        <dbReference type="EMBL" id="UZW75383.1"/>
    </source>
</evidence>
<name>A0A9E8KPH8_9ALTE</name>
<dbReference type="AlphaFoldDB" id="A0A9E8KPH8"/>
<gene>
    <name evidence="3" type="ORF">NNL22_01905</name>
</gene>
<proteinExistence type="predicted"/>
<dbReference type="EMBL" id="CP101527">
    <property type="protein sequence ID" value="UZW75383.1"/>
    <property type="molecule type" value="Genomic_DNA"/>
</dbReference>